<evidence type="ECO:0000256" key="1">
    <source>
        <dbReference type="ARBA" id="ARBA00023180"/>
    </source>
</evidence>
<comment type="caution">
    <text evidence="4">The sequence shown here is derived from an EMBL/GenBank/DDBJ whole genome shotgun (WGS) entry which is preliminary data.</text>
</comment>
<dbReference type="PANTHER" id="PTHR11559">
    <property type="entry name" value="CARBOXYLESTERASE"/>
    <property type="match status" value="1"/>
</dbReference>
<evidence type="ECO:0000313" key="5">
    <source>
        <dbReference type="Proteomes" id="UP000283509"/>
    </source>
</evidence>
<proteinExistence type="predicted"/>
<feature type="region of interest" description="Disordered" evidence="2">
    <location>
        <begin position="329"/>
        <end position="350"/>
    </location>
</feature>
<dbReference type="InterPro" id="IPR050309">
    <property type="entry name" value="Type-B_Carboxylest/Lipase"/>
</dbReference>
<evidence type="ECO:0000313" key="4">
    <source>
        <dbReference type="EMBL" id="ROT68615.1"/>
    </source>
</evidence>
<accession>A0A423SWP6</accession>
<reference evidence="4 5" key="1">
    <citation type="submission" date="2018-04" db="EMBL/GenBank/DDBJ databases">
        <authorList>
            <person name="Zhang X."/>
            <person name="Yuan J."/>
            <person name="Li F."/>
            <person name="Xiang J."/>
        </authorList>
    </citation>
    <scope>NUCLEOTIDE SEQUENCE [LARGE SCALE GENOMIC DNA]</scope>
    <source>
        <tissue evidence="4">Muscle</tissue>
    </source>
</reference>
<keyword evidence="5" id="KW-1185">Reference proteome</keyword>
<evidence type="ECO:0000259" key="3">
    <source>
        <dbReference type="Pfam" id="PF00135"/>
    </source>
</evidence>
<protein>
    <submittedName>
        <fullName evidence="4">JHE-like carboxylesterase 1</fullName>
    </submittedName>
</protein>
<keyword evidence="1" id="KW-0325">Glycoprotein</keyword>
<feature type="domain" description="Carboxylesterase type B" evidence="3">
    <location>
        <begin position="35"/>
        <end position="290"/>
    </location>
</feature>
<dbReference type="OrthoDB" id="19653at2759"/>
<reference evidence="4 5" key="2">
    <citation type="submission" date="2019-01" db="EMBL/GenBank/DDBJ databases">
        <title>The decoding of complex shrimp genome reveals the adaptation for benthos swimmer, frequently molting mechanism and breeding impact on genome.</title>
        <authorList>
            <person name="Sun Y."/>
            <person name="Gao Y."/>
            <person name="Yu Y."/>
        </authorList>
    </citation>
    <scope>NUCLEOTIDE SEQUENCE [LARGE SCALE GENOMIC DNA]</scope>
    <source>
        <tissue evidence="4">Muscle</tissue>
    </source>
</reference>
<dbReference type="Pfam" id="PF00135">
    <property type="entry name" value="COesterase"/>
    <property type="match status" value="1"/>
</dbReference>
<organism evidence="4 5">
    <name type="scientific">Penaeus vannamei</name>
    <name type="common">Whiteleg shrimp</name>
    <name type="synonym">Litopenaeus vannamei</name>
    <dbReference type="NCBI Taxonomy" id="6689"/>
    <lineage>
        <taxon>Eukaryota</taxon>
        <taxon>Metazoa</taxon>
        <taxon>Ecdysozoa</taxon>
        <taxon>Arthropoda</taxon>
        <taxon>Crustacea</taxon>
        <taxon>Multicrustacea</taxon>
        <taxon>Malacostraca</taxon>
        <taxon>Eumalacostraca</taxon>
        <taxon>Eucarida</taxon>
        <taxon>Decapoda</taxon>
        <taxon>Dendrobranchiata</taxon>
        <taxon>Penaeoidea</taxon>
        <taxon>Penaeidae</taxon>
        <taxon>Penaeus</taxon>
    </lineage>
</organism>
<dbReference type="EMBL" id="QCYY01002652">
    <property type="protein sequence ID" value="ROT68615.1"/>
    <property type="molecule type" value="Genomic_DNA"/>
</dbReference>
<dbReference type="Gene3D" id="3.40.50.1820">
    <property type="entry name" value="alpha/beta hydrolase"/>
    <property type="match status" value="1"/>
</dbReference>
<sequence>MPPKFHSDALLPVIVAFHSGAFETRRHRRAPTSPSGFLSSEDAALPGNLGLKDQVMGLRWVQENIRNLGGDPDKVTILGSALGPPPSTIICFRPCPQVAWIGSLYSLAFSSIAERLVLCPWAFREDHRRVFLAYAHSLGCISKSKSGSQSRAEPSDTESEAVVECLRQVPLDQLLPLLPQFQASVAWRTSPHDPTCRRRFLQDHPATLLREGRFNKVSLISGVTTGEAGLYTKGIWLDKEALAALKTNFDVAGPVPVGFHVWEEDPAYLARRAFYRYMDSTELNDNTLEDFQRVRHRGRTGVLGREGGGERGRLSLRCDRLAADRQTPFAMPRDTHSSTRNQDPRFSSTNCSTAASSASVMYSTYQLDLAGLVTWMTFSTFSTTRPTSSLCNATQMCSSVESCRLLGQLRQNRAPNTDQSLGFRWSPASESDLRHLAINTTPKMIKSPFILKREFWKNLPIKNNKLLYPELFQACSERSPSQWLWTTAPGCEAPRD</sequence>
<dbReference type="AlphaFoldDB" id="A0A423SWP6"/>
<name>A0A423SWP6_PENVA</name>
<dbReference type="InterPro" id="IPR029058">
    <property type="entry name" value="AB_hydrolase_fold"/>
</dbReference>
<dbReference type="InterPro" id="IPR002018">
    <property type="entry name" value="CarbesteraseB"/>
</dbReference>
<evidence type="ECO:0000256" key="2">
    <source>
        <dbReference type="SAM" id="MobiDB-lite"/>
    </source>
</evidence>
<dbReference type="Proteomes" id="UP000283509">
    <property type="component" value="Unassembled WGS sequence"/>
</dbReference>
<dbReference type="SUPFAM" id="SSF53474">
    <property type="entry name" value="alpha/beta-Hydrolases"/>
    <property type="match status" value="1"/>
</dbReference>
<gene>
    <name evidence="4" type="ORF">C7M84_013228</name>
</gene>